<dbReference type="InterPro" id="IPR017080">
    <property type="entry name" value="UCP036990_CBS_BON"/>
</dbReference>
<protein>
    <recommendedName>
        <fullName evidence="7">BON domain-containing protein</fullName>
    </recommendedName>
</protein>
<proteinExistence type="predicted"/>
<evidence type="ECO:0000256" key="1">
    <source>
        <dbReference type="ARBA" id="ARBA00023122"/>
    </source>
</evidence>
<dbReference type="InterPro" id="IPR051257">
    <property type="entry name" value="Diverse_CBS-Domain"/>
</dbReference>
<comment type="caution">
    <text evidence="5">The sequence shown here is derived from an EMBL/GenBank/DDBJ whole genome shotgun (WGS) entry which is preliminary data.</text>
</comment>
<name>A0A918GC54_9PSEU</name>
<dbReference type="PROSITE" id="PS51371">
    <property type="entry name" value="CBS"/>
    <property type="match status" value="2"/>
</dbReference>
<dbReference type="PANTHER" id="PTHR43080">
    <property type="entry name" value="CBS DOMAIN-CONTAINING PROTEIN CBSX3, MITOCHONDRIAL"/>
    <property type="match status" value="1"/>
</dbReference>
<evidence type="ECO:0008006" key="7">
    <source>
        <dbReference type="Google" id="ProtNLM"/>
    </source>
</evidence>
<sequence length="236" mass="25337">MHKRTVADVMTRTVVTARPDTGFAELVRLMTEHSVSALPVTDASGGVVGVVSEADLLAKESARADGAPHSLRALLRRHADKTRAAGTVAAELMSSPAVTTTEHTPVTTAARLMSEHRVKRLPVVTADGVLTGVVSRSDLLGVFLRGDDAIAEEIRHEVFERSLDTPADRVGVTVHDGQVTLDGTVERRSWVPIAAALSERVDGVVSVHNRLGWSWDDTGVTIPEAMVVDIRHEPRP</sequence>
<dbReference type="SMART" id="SM00116">
    <property type="entry name" value="CBS"/>
    <property type="match status" value="2"/>
</dbReference>
<feature type="domain" description="CBS" evidence="4">
    <location>
        <begin position="10"/>
        <end position="71"/>
    </location>
</feature>
<reference evidence="5" key="1">
    <citation type="journal article" date="2014" name="Int. J. Syst. Evol. Microbiol.">
        <title>Complete genome sequence of Corynebacterium casei LMG S-19264T (=DSM 44701T), isolated from a smear-ripened cheese.</title>
        <authorList>
            <consortium name="US DOE Joint Genome Institute (JGI-PGF)"/>
            <person name="Walter F."/>
            <person name="Albersmeier A."/>
            <person name="Kalinowski J."/>
            <person name="Ruckert C."/>
        </authorList>
    </citation>
    <scope>NUCLEOTIDE SEQUENCE</scope>
    <source>
        <strain evidence="5">JCM 3276</strain>
    </source>
</reference>
<dbReference type="AlphaFoldDB" id="A0A918GC54"/>
<dbReference type="InterPro" id="IPR046342">
    <property type="entry name" value="CBS_dom_sf"/>
</dbReference>
<evidence type="ECO:0000313" key="5">
    <source>
        <dbReference type="EMBL" id="GGS28368.1"/>
    </source>
</evidence>
<dbReference type="InterPro" id="IPR007055">
    <property type="entry name" value="BON_dom"/>
</dbReference>
<dbReference type="Pfam" id="PF04972">
    <property type="entry name" value="BON"/>
    <property type="match status" value="1"/>
</dbReference>
<dbReference type="SUPFAM" id="SSF54631">
    <property type="entry name" value="CBS-domain pair"/>
    <property type="match status" value="1"/>
</dbReference>
<gene>
    <name evidence="5" type="ORF">GCM10010171_21760</name>
</gene>
<reference evidence="5" key="2">
    <citation type="submission" date="2020-09" db="EMBL/GenBank/DDBJ databases">
        <authorList>
            <person name="Sun Q."/>
            <person name="Ohkuma M."/>
        </authorList>
    </citation>
    <scope>NUCLEOTIDE SEQUENCE</scope>
    <source>
        <strain evidence="5">JCM 3276</strain>
    </source>
</reference>
<dbReference type="Gene3D" id="3.10.580.10">
    <property type="entry name" value="CBS-domain"/>
    <property type="match status" value="1"/>
</dbReference>
<dbReference type="Proteomes" id="UP000660680">
    <property type="component" value="Unassembled WGS sequence"/>
</dbReference>
<dbReference type="RefSeq" id="WP_189210307.1">
    <property type="nucleotide sequence ID" value="NZ_BMRB01000002.1"/>
</dbReference>
<evidence type="ECO:0000259" key="4">
    <source>
        <dbReference type="PROSITE" id="PS51371"/>
    </source>
</evidence>
<evidence type="ECO:0000256" key="2">
    <source>
        <dbReference type="PROSITE-ProRule" id="PRU00703"/>
    </source>
</evidence>
<evidence type="ECO:0000259" key="3">
    <source>
        <dbReference type="PROSITE" id="PS50914"/>
    </source>
</evidence>
<dbReference type="PIRSF" id="PIRSF036990">
    <property type="entry name" value="UCP036990_CBS_BON"/>
    <property type="match status" value="1"/>
</dbReference>
<dbReference type="CDD" id="cd04586">
    <property type="entry name" value="CBS_pair_BON_assoc"/>
    <property type="match status" value="1"/>
</dbReference>
<feature type="domain" description="CBS" evidence="4">
    <location>
        <begin position="93"/>
        <end position="149"/>
    </location>
</feature>
<keyword evidence="1 2" id="KW-0129">CBS domain</keyword>
<feature type="domain" description="BON" evidence="3">
    <location>
        <begin position="146"/>
        <end position="215"/>
    </location>
</feature>
<accession>A0A918GC54</accession>
<dbReference type="Pfam" id="PF00571">
    <property type="entry name" value="CBS"/>
    <property type="match status" value="2"/>
</dbReference>
<organism evidence="5 6">
    <name type="scientific">Actinokineospora fastidiosa</name>
    <dbReference type="NCBI Taxonomy" id="1816"/>
    <lineage>
        <taxon>Bacteria</taxon>
        <taxon>Bacillati</taxon>
        <taxon>Actinomycetota</taxon>
        <taxon>Actinomycetes</taxon>
        <taxon>Pseudonocardiales</taxon>
        <taxon>Pseudonocardiaceae</taxon>
        <taxon>Actinokineospora</taxon>
    </lineage>
</organism>
<dbReference type="InterPro" id="IPR000644">
    <property type="entry name" value="CBS_dom"/>
</dbReference>
<dbReference type="Gene3D" id="3.30.1340.30">
    <property type="match status" value="1"/>
</dbReference>
<dbReference type="PANTHER" id="PTHR43080:SF29">
    <property type="entry name" value="OS02G0818000 PROTEIN"/>
    <property type="match status" value="1"/>
</dbReference>
<evidence type="ECO:0000313" key="6">
    <source>
        <dbReference type="Proteomes" id="UP000660680"/>
    </source>
</evidence>
<dbReference type="EMBL" id="BMRB01000002">
    <property type="protein sequence ID" value="GGS28368.1"/>
    <property type="molecule type" value="Genomic_DNA"/>
</dbReference>
<keyword evidence="6" id="KW-1185">Reference proteome</keyword>
<dbReference type="PROSITE" id="PS50914">
    <property type="entry name" value="BON"/>
    <property type="match status" value="1"/>
</dbReference>